<feature type="transmembrane region" description="Helical" evidence="1">
    <location>
        <begin position="58"/>
        <end position="79"/>
    </location>
</feature>
<feature type="transmembrane region" description="Helical" evidence="1">
    <location>
        <begin position="228"/>
        <end position="248"/>
    </location>
</feature>
<evidence type="ECO:0000313" key="2">
    <source>
        <dbReference type="EMBL" id="MBM9624113.1"/>
    </source>
</evidence>
<organism evidence="2 3">
    <name type="scientific">Streptomyces zhihengii</name>
    <dbReference type="NCBI Taxonomy" id="1818004"/>
    <lineage>
        <taxon>Bacteria</taxon>
        <taxon>Bacillati</taxon>
        <taxon>Actinomycetota</taxon>
        <taxon>Actinomycetes</taxon>
        <taxon>Kitasatosporales</taxon>
        <taxon>Streptomycetaceae</taxon>
        <taxon>Streptomyces</taxon>
    </lineage>
</organism>
<gene>
    <name evidence="2" type="ORF">JE024_36685</name>
</gene>
<sequence>MGRSAYFFYIRQQRTWAFLTVALAVNVWLLFGSAKHVLADERFIAAWGAVEWKAPEPPVSWVAEIAGGVLIPILGALAAQKASRRGNAVWLSRPDSARDPGPTAFLCGLLLYRSALASVAPPARRPAEIGAVDEAARLVIRALLKTPRETNRFDTGSPRKKHAKKHIALVAAAIQQVRSRLDTDPEAAATEMARVARKIGTRYAECRWGQLLDDDQLENLEPLRNWELLRVVGTSVVIGAAALGIGLLNPPGRQWSPCSSERSGSSP</sequence>
<comment type="caution">
    <text evidence="2">The sequence shown here is derived from an EMBL/GenBank/DDBJ whole genome shotgun (WGS) entry which is preliminary data.</text>
</comment>
<keyword evidence="1" id="KW-1133">Transmembrane helix</keyword>
<keyword evidence="1" id="KW-0472">Membrane</keyword>
<keyword evidence="1" id="KW-0812">Transmembrane</keyword>
<keyword evidence="3" id="KW-1185">Reference proteome</keyword>
<evidence type="ECO:0000256" key="1">
    <source>
        <dbReference type="SAM" id="Phobius"/>
    </source>
</evidence>
<dbReference type="EMBL" id="JAFEJA010000002">
    <property type="protein sequence ID" value="MBM9624113.1"/>
    <property type="molecule type" value="Genomic_DNA"/>
</dbReference>
<name>A0ABS2V349_9ACTN</name>
<dbReference type="Proteomes" id="UP000664109">
    <property type="component" value="Unassembled WGS sequence"/>
</dbReference>
<dbReference type="RefSeq" id="WP_205378154.1">
    <property type="nucleotide sequence ID" value="NZ_JAFEJA010000002.1"/>
</dbReference>
<protein>
    <submittedName>
        <fullName evidence="2">Uncharacterized protein</fullName>
    </submittedName>
</protein>
<evidence type="ECO:0000313" key="3">
    <source>
        <dbReference type="Proteomes" id="UP000664109"/>
    </source>
</evidence>
<reference evidence="2 3" key="1">
    <citation type="journal article" date="2016" name="Arch. Microbiol.">
        <title>Streptomyces zhihengii sp. nov., isolated from rhizospheric soil of Psammosilene tunicoides.</title>
        <authorList>
            <person name="Huang M.J."/>
            <person name="Fei J.J."/>
            <person name="Salam N."/>
            <person name="Kim C.J."/>
            <person name="Hozzein W.N."/>
            <person name="Xiao M."/>
            <person name="Huang H.Q."/>
            <person name="Li W.J."/>
        </authorList>
    </citation>
    <scope>NUCLEOTIDE SEQUENCE [LARGE SCALE GENOMIC DNA]</scope>
    <source>
        <strain evidence="2 3">YIM T102</strain>
    </source>
</reference>
<accession>A0ABS2V349</accession>
<feature type="transmembrane region" description="Helical" evidence="1">
    <location>
        <begin position="16"/>
        <end position="38"/>
    </location>
</feature>
<proteinExistence type="predicted"/>